<protein>
    <recommendedName>
        <fullName evidence="2">DUF6533 domain-containing protein</fullName>
    </recommendedName>
</protein>
<gene>
    <name evidence="3" type="ORF">DAEQUDRAFT_507570</name>
</gene>
<feature type="transmembrane region" description="Helical" evidence="1">
    <location>
        <begin position="34"/>
        <end position="56"/>
    </location>
</feature>
<keyword evidence="1" id="KW-1133">Transmembrane helix</keyword>
<feature type="domain" description="DUF6533" evidence="2">
    <location>
        <begin position="34"/>
        <end position="78"/>
    </location>
</feature>
<feature type="transmembrane region" description="Helical" evidence="1">
    <location>
        <begin position="68"/>
        <end position="91"/>
    </location>
</feature>
<name>A0A165T9N4_9APHY</name>
<dbReference type="Pfam" id="PF20151">
    <property type="entry name" value="DUF6533"/>
    <property type="match status" value="1"/>
</dbReference>
<feature type="transmembrane region" description="Helical" evidence="1">
    <location>
        <begin position="212"/>
        <end position="238"/>
    </location>
</feature>
<evidence type="ECO:0000259" key="2">
    <source>
        <dbReference type="Pfam" id="PF20151"/>
    </source>
</evidence>
<keyword evidence="1" id="KW-0812">Transmembrane</keyword>
<dbReference type="Proteomes" id="UP000076727">
    <property type="component" value="Unassembled WGS sequence"/>
</dbReference>
<dbReference type="EMBL" id="KV429038">
    <property type="protein sequence ID" value="KZT73119.1"/>
    <property type="molecule type" value="Genomic_DNA"/>
</dbReference>
<dbReference type="InterPro" id="IPR045340">
    <property type="entry name" value="DUF6533"/>
</dbReference>
<dbReference type="OrthoDB" id="2795234at2759"/>
<dbReference type="AlphaFoldDB" id="A0A165T9N4"/>
<evidence type="ECO:0000313" key="3">
    <source>
        <dbReference type="EMBL" id="KZT73119.1"/>
    </source>
</evidence>
<sequence length="246" mass="28234">MSISVSSEYTRSYVEVKPHLARPFVGIYLDLENYLNYCAIVLVTYDFLLTLGREIWHVWRARQSFATLLFYGIRYPALFNVVLTLLIRMSWPSFQNSWLWYLGACPDGPGHHHPRQQYYFRCSTRVRHVQPWMVAILPCASIWLAKPSNIYLHFQTNIDDARRLSKPRAASVMSDGIVLALTVVKTYKKIHRPDEAADLAPSLSQILLRDTVLCFSLLCVVNVIGMATGHLTQFIAIWQTWTAAPA</sequence>
<evidence type="ECO:0000256" key="1">
    <source>
        <dbReference type="SAM" id="Phobius"/>
    </source>
</evidence>
<reference evidence="3 4" key="1">
    <citation type="journal article" date="2016" name="Mol. Biol. Evol.">
        <title>Comparative Genomics of Early-Diverging Mushroom-Forming Fungi Provides Insights into the Origins of Lignocellulose Decay Capabilities.</title>
        <authorList>
            <person name="Nagy L.G."/>
            <person name="Riley R."/>
            <person name="Tritt A."/>
            <person name="Adam C."/>
            <person name="Daum C."/>
            <person name="Floudas D."/>
            <person name="Sun H."/>
            <person name="Yadav J.S."/>
            <person name="Pangilinan J."/>
            <person name="Larsson K.H."/>
            <person name="Matsuura K."/>
            <person name="Barry K."/>
            <person name="Labutti K."/>
            <person name="Kuo R."/>
            <person name="Ohm R.A."/>
            <person name="Bhattacharya S.S."/>
            <person name="Shirouzu T."/>
            <person name="Yoshinaga Y."/>
            <person name="Martin F.M."/>
            <person name="Grigoriev I.V."/>
            <person name="Hibbett D.S."/>
        </authorList>
    </citation>
    <scope>NUCLEOTIDE SEQUENCE [LARGE SCALE GENOMIC DNA]</scope>
    <source>
        <strain evidence="3 4">L-15889</strain>
    </source>
</reference>
<proteinExistence type="predicted"/>
<feature type="transmembrane region" description="Helical" evidence="1">
    <location>
        <begin position="129"/>
        <end position="145"/>
    </location>
</feature>
<keyword evidence="4" id="KW-1185">Reference proteome</keyword>
<organism evidence="3 4">
    <name type="scientific">Daedalea quercina L-15889</name>
    <dbReference type="NCBI Taxonomy" id="1314783"/>
    <lineage>
        <taxon>Eukaryota</taxon>
        <taxon>Fungi</taxon>
        <taxon>Dikarya</taxon>
        <taxon>Basidiomycota</taxon>
        <taxon>Agaricomycotina</taxon>
        <taxon>Agaricomycetes</taxon>
        <taxon>Polyporales</taxon>
        <taxon>Fomitopsis</taxon>
    </lineage>
</organism>
<evidence type="ECO:0000313" key="4">
    <source>
        <dbReference type="Proteomes" id="UP000076727"/>
    </source>
</evidence>
<accession>A0A165T9N4</accession>
<keyword evidence="1" id="KW-0472">Membrane</keyword>